<accession>A0A9X2GPV8</accession>
<comment type="caution">
    <text evidence="3">The sequence shown here is derived from an EMBL/GenBank/DDBJ whole genome shotgun (WGS) entry which is preliminary data.</text>
</comment>
<name>A0A9X2GPV8_9ACTN</name>
<evidence type="ECO:0000256" key="1">
    <source>
        <dbReference type="SAM" id="MobiDB-lite"/>
    </source>
</evidence>
<feature type="transmembrane region" description="Helical" evidence="2">
    <location>
        <begin position="31"/>
        <end position="52"/>
    </location>
</feature>
<sequence>MPPPPPSSCTVALPRWAGAVQALRRTASSHLAVTVIGLSALMTALLLFTALCRTRRKRHATTHPHSRVRGQHRKQRGRRSRNQKHHPPTSPRLR</sequence>
<organism evidence="3 4">
    <name type="scientific">Nonomuraea thailandensis</name>
    <dbReference type="NCBI Taxonomy" id="1188745"/>
    <lineage>
        <taxon>Bacteria</taxon>
        <taxon>Bacillati</taxon>
        <taxon>Actinomycetota</taxon>
        <taxon>Actinomycetes</taxon>
        <taxon>Streptosporangiales</taxon>
        <taxon>Streptosporangiaceae</taxon>
        <taxon>Nonomuraea</taxon>
    </lineage>
</organism>
<dbReference type="Proteomes" id="UP001139648">
    <property type="component" value="Unassembled WGS sequence"/>
</dbReference>
<keyword evidence="2" id="KW-0812">Transmembrane</keyword>
<gene>
    <name evidence="3" type="ORF">HD597_008209</name>
</gene>
<reference evidence="3" key="1">
    <citation type="submission" date="2022-06" db="EMBL/GenBank/DDBJ databases">
        <title>Sequencing the genomes of 1000 actinobacteria strains.</title>
        <authorList>
            <person name="Klenk H.-P."/>
        </authorList>
    </citation>
    <scope>NUCLEOTIDE SEQUENCE</scope>
    <source>
        <strain evidence="3">DSM 46694</strain>
    </source>
</reference>
<evidence type="ECO:0000256" key="2">
    <source>
        <dbReference type="SAM" id="Phobius"/>
    </source>
</evidence>
<keyword evidence="2" id="KW-1133">Transmembrane helix</keyword>
<proteinExistence type="predicted"/>
<dbReference type="AlphaFoldDB" id="A0A9X2GPV8"/>
<evidence type="ECO:0000313" key="3">
    <source>
        <dbReference type="EMBL" id="MCP2361189.1"/>
    </source>
</evidence>
<protein>
    <submittedName>
        <fullName evidence="3">Uncharacterized protein</fullName>
    </submittedName>
</protein>
<evidence type="ECO:0000313" key="4">
    <source>
        <dbReference type="Proteomes" id="UP001139648"/>
    </source>
</evidence>
<keyword evidence="4" id="KW-1185">Reference proteome</keyword>
<keyword evidence="2" id="KW-0472">Membrane</keyword>
<feature type="region of interest" description="Disordered" evidence="1">
    <location>
        <begin position="56"/>
        <end position="94"/>
    </location>
</feature>
<dbReference type="EMBL" id="JAMZEB010000002">
    <property type="protein sequence ID" value="MCP2361189.1"/>
    <property type="molecule type" value="Genomic_DNA"/>
</dbReference>